<dbReference type="InterPro" id="IPR024166">
    <property type="entry name" value="rRNA_assembly_KRR1"/>
</dbReference>
<feature type="compositionally biased region" description="Basic residues" evidence="1">
    <location>
        <begin position="38"/>
        <end position="55"/>
    </location>
</feature>
<evidence type="ECO:0000256" key="1">
    <source>
        <dbReference type="SAM" id="MobiDB-lite"/>
    </source>
</evidence>
<gene>
    <name evidence="2" type="ORF">AYI68_g2202</name>
</gene>
<evidence type="ECO:0000313" key="3">
    <source>
        <dbReference type="Proteomes" id="UP000187455"/>
    </source>
</evidence>
<evidence type="ECO:0000313" key="2">
    <source>
        <dbReference type="EMBL" id="OLY83652.1"/>
    </source>
</evidence>
<dbReference type="PANTHER" id="PTHR12581">
    <property type="entry name" value="HIV-1 REV BINDING PROTEIN 2, 3"/>
    <property type="match status" value="1"/>
</dbReference>
<comment type="caution">
    <text evidence="2">The sequence shown here is derived from an EMBL/GenBank/DDBJ whole genome shotgun (WGS) entry which is preliminary data.</text>
</comment>
<dbReference type="EMBL" id="LSSL01000804">
    <property type="protein sequence ID" value="OLY83652.1"/>
    <property type="molecule type" value="Genomic_DNA"/>
</dbReference>
<feature type="region of interest" description="Disordered" evidence="1">
    <location>
        <begin position="38"/>
        <end position="67"/>
    </location>
</feature>
<name>A0A1R0H3A0_9FUNG</name>
<dbReference type="GO" id="GO:0003723">
    <property type="term" value="F:RNA binding"/>
    <property type="evidence" value="ECO:0007669"/>
    <property type="project" value="InterPro"/>
</dbReference>
<dbReference type="Gene3D" id="3.30.1370.10">
    <property type="entry name" value="K Homology domain, type 1"/>
    <property type="match status" value="1"/>
</dbReference>
<proteinExistence type="predicted"/>
<feature type="compositionally biased region" description="Basic and acidic residues" evidence="1">
    <location>
        <begin position="82"/>
        <end position="111"/>
    </location>
</feature>
<reference evidence="2 3" key="1">
    <citation type="journal article" date="2016" name="Mol. Biol. Evol.">
        <title>Genome-Wide Survey of Gut Fungi (Harpellales) Reveals the First Horizontally Transferred Ubiquitin Gene from a Mosquito Host.</title>
        <authorList>
            <person name="Wang Y."/>
            <person name="White M.M."/>
            <person name="Kvist S."/>
            <person name="Moncalvo J.M."/>
        </authorList>
    </citation>
    <scope>NUCLEOTIDE SEQUENCE [LARGE SCALE GENOMIC DNA]</scope>
    <source>
        <strain evidence="2 3">ALG-7-W6</strain>
    </source>
</reference>
<dbReference type="Proteomes" id="UP000187455">
    <property type="component" value="Unassembled WGS sequence"/>
</dbReference>
<feature type="region of interest" description="Disordered" evidence="1">
    <location>
        <begin position="82"/>
        <end position="167"/>
    </location>
</feature>
<dbReference type="InterPro" id="IPR036612">
    <property type="entry name" value="KH_dom_type_1_sf"/>
</dbReference>
<dbReference type="GO" id="GO:0032040">
    <property type="term" value="C:small-subunit processome"/>
    <property type="evidence" value="ECO:0007669"/>
    <property type="project" value="TreeGrafter"/>
</dbReference>
<accession>A0A1R0H3A0</accession>
<keyword evidence="3" id="KW-1185">Reference proteome</keyword>
<feature type="compositionally biased region" description="Polar residues" evidence="1">
    <location>
        <begin position="142"/>
        <end position="167"/>
    </location>
</feature>
<dbReference type="PANTHER" id="PTHR12581:SF0">
    <property type="entry name" value="KRR1 SMALL SUBUNIT PROCESSOME COMPONENT HOMOLOG"/>
    <property type="match status" value="1"/>
</dbReference>
<sequence>MNNVHPIYNIKELMIKNELKKDPALKHESWDRFLPNFKKKNVKSKRPNKVGKKSKDRSLFPPPVQPSKVDLQLESGEYFLKPEEKKTIEQNKKRKAQLEHSVQREMDREKSFVPPKETSARQSAKLESDAQQIESLKKKFKAQSQSRKLDSSANKNATNDFFEPNTF</sequence>
<dbReference type="OrthoDB" id="5594790at2759"/>
<protein>
    <submittedName>
        <fullName evidence="2">KRR1 small subunit processome component-like protein</fullName>
    </submittedName>
</protein>
<dbReference type="AlphaFoldDB" id="A0A1R0H3A0"/>
<dbReference type="STRING" id="133383.A0A1R0H3A0"/>
<organism evidence="2 3">
    <name type="scientific">Smittium mucronatum</name>
    <dbReference type="NCBI Taxonomy" id="133383"/>
    <lineage>
        <taxon>Eukaryota</taxon>
        <taxon>Fungi</taxon>
        <taxon>Fungi incertae sedis</taxon>
        <taxon>Zoopagomycota</taxon>
        <taxon>Kickxellomycotina</taxon>
        <taxon>Harpellomycetes</taxon>
        <taxon>Harpellales</taxon>
        <taxon>Legeriomycetaceae</taxon>
        <taxon>Smittium</taxon>
    </lineage>
</organism>